<evidence type="ECO:0000313" key="3">
    <source>
        <dbReference type="EMBL" id="CAA9398643.1"/>
    </source>
</evidence>
<protein>
    <submittedName>
        <fullName evidence="3">Transposase</fullName>
    </submittedName>
</protein>
<dbReference type="EMBL" id="CADCUR010000119">
    <property type="protein sequence ID" value="CAA9398643.1"/>
    <property type="molecule type" value="Genomic_DNA"/>
</dbReference>
<proteinExistence type="predicted"/>
<gene>
    <name evidence="3" type="ORF">AVDCRST_MAG74-1444</name>
</gene>
<dbReference type="PANTHER" id="PTHR30007">
    <property type="entry name" value="PHP DOMAIN PROTEIN"/>
    <property type="match status" value="1"/>
</dbReference>
<dbReference type="PANTHER" id="PTHR30007:SF0">
    <property type="entry name" value="TRANSPOSASE"/>
    <property type="match status" value="1"/>
</dbReference>
<dbReference type="NCBIfam" id="NF033580">
    <property type="entry name" value="transpos_IS5_3"/>
    <property type="match status" value="1"/>
</dbReference>
<sequence length="129" mass="15411">MPVSRRSYSTDLTDAEWQILEPLLPVEKPGGRHRLYPMREIINALRYFLRAGCSWRLLPHDFPHWRAVYEYFRIWKRDDIWLRIHDYLHAELRAEMKREKQPSAGIVDSQSVKTTEKGGRSEATMEAKR</sequence>
<reference evidence="3" key="1">
    <citation type="submission" date="2020-02" db="EMBL/GenBank/DDBJ databases">
        <authorList>
            <person name="Meier V. D."/>
        </authorList>
    </citation>
    <scope>NUCLEOTIDE SEQUENCE</scope>
    <source>
        <strain evidence="3">AVDCRST_MAG74</strain>
    </source>
</reference>
<feature type="region of interest" description="Disordered" evidence="1">
    <location>
        <begin position="98"/>
        <end position="129"/>
    </location>
</feature>
<feature type="domain" description="Insertion element IS402-like" evidence="2">
    <location>
        <begin position="12"/>
        <end position="85"/>
    </location>
</feature>
<evidence type="ECO:0000256" key="1">
    <source>
        <dbReference type="SAM" id="MobiDB-lite"/>
    </source>
</evidence>
<evidence type="ECO:0000259" key="2">
    <source>
        <dbReference type="Pfam" id="PF13340"/>
    </source>
</evidence>
<dbReference type="AlphaFoldDB" id="A0A6J4P2P9"/>
<dbReference type="Pfam" id="PF13340">
    <property type="entry name" value="DUF4096"/>
    <property type="match status" value="1"/>
</dbReference>
<feature type="compositionally biased region" description="Basic and acidic residues" evidence="1">
    <location>
        <begin position="114"/>
        <end position="129"/>
    </location>
</feature>
<name>A0A6J4P2P9_9BACT</name>
<dbReference type="InterPro" id="IPR025161">
    <property type="entry name" value="IS402-like_dom"/>
</dbReference>
<accession>A0A6J4P2P9</accession>
<organism evidence="3">
    <name type="scientific">uncultured Pyrinomonadaceae bacterium</name>
    <dbReference type="NCBI Taxonomy" id="2283094"/>
    <lineage>
        <taxon>Bacteria</taxon>
        <taxon>Pseudomonadati</taxon>
        <taxon>Acidobacteriota</taxon>
        <taxon>Blastocatellia</taxon>
        <taxon>Blastocatellales</taxon>
        <taxon>Pyrinomonadaceae</taxon>
        <taxon>environmental samples</taxon>
    </lineage>
</organism>